<gene>
    <name evidence="1" type="ORF">NCTC11388_04914</name>
</gene>
<dbReference type="Proteomes" id="UP000254893">
    <property type="component" value="Unassembled WGS sequence"/>
</dbReference>
<name>A0A380CWB9_SPHSI</name>
<reference evidence="1 2" key="1">
    <citation type="submission" date="2018-06" db="EMBL/GenBank/DDBJ databases">
        <authorList>
            <consortium name="Pathogen Informatics"/>
            <person name="Doyle S."/>
        </authorList>
    </citation>
    <scope>NUCLEOTIDE SEQUENCE [LARGE SCALE GENOMIC DNA]</scope>
    <source>
        <strain evidence="1 2">NCTC11388</strain>
    </source>
</reference>
<accession>A0A380CWB9</accession>
<protein>
    <recommendedName>
        <fullName evidence="3">Lipoprotein</fullName>
    </recommendedName>
</protein>
<dbReference type="PROSITE" id="PS51257">
    <property type="entry name" value="PROKAR_LIPOPROTEIN"/>
    <property type="match status" value="1"/>
</dbReference>
<sequence length="168" mass="18847">MKTTLFSAIIALLVLTSCGGKYDYGYNEKMSSLFLSCMEKVDESHEKLMNGEYNISKANNEISYDMALKNANGLIKYTNQIKAEAQELTHSEIANKFHDASIAYMTEIGDGYAPLLVKYIEEQDSVSREAIRKELILKKESIDKAADKSQEVQIEFLNKAGIKINTEG</sequence>
<organism evidence="1 2">
    <name type="scientific">Sphingobacterium spiritivorum</name>
    <name type="common">Flavobacterium spiritivorum</name>
    <dbReference type="NCBI Taxonomy" id="258"/>
    <lineage>
        <taxon>Bacteria</taxon>
        <taxon>Pseudomonadati</taxon>
        <taxon>Bacteroidota</taxon>
        <taxon>Sphingobacteriia</taxon>
        <taxon>Sphingobacteriales</taxon>
        <taxon>Sphingobacteriaceae</taxon>
        <taxon>Sphingobacterium</taxon>
    </lineage>
</organism>
<evidence type="ECO:0000313" key="1">
    <source>
        <dbReference type="EMBL" id="SUJ30979.1"/>
    </source>
</evidence>
<dbReference type="RefSeq" id="WP_115171973.1">
    <property type="nucleotide sequence ID" value="NZ_UGYW01000002.1"/>
</dbReference>
<proteinExistence type="predicted"/>
<dbReference type="EMBL" id="UGYW01000002">
    <property type="protein sequence ID" value="SUJ30979.1"/>
    <property type="molecule type" value="Genomic_DNA"/>
</dbReference>
<evidence type="ECO:0008006" key="3">
    <source>
        <dbReference type="Google" id="ProtNLM"/>
    </source>
</evidence>
<evidence type="ECO:0000313" key="2">
    <source>
        <dbReference type="Proteomes" id="UP000254893"/>
    </source>
</evidence>
<dbReference type="AlphaFoldDB" id="A0A380CWB9"/>